<evidence type="ECO:0000256" key="2">
    <source>
        <dbReference type="ARBA" id="ARBA00022630"/>
    </source>
</evidence>
<reference evidence="13 14" key="1">
    <citation type="submission" date="2015-04" db="EMBL/GenBank/DDBJ databases">
        <authorList>
            <person name="Heijne W.H."/>
            <person name="Fedorova N.D."/>
            <person name="Nierman W.C."/>
            <person name="Vollebregt A.W."/>
            <person name="Zhao Z."/>
            <person name="Wu L."/>
            <person name="Kumar M."/>
            <person name="Stam H."/>
            <person name="van den Berg M.A."/>
            <person name="Pel H.J."/>
        </authorList>
    </citation>
    <scope>NUCLEOTIDE SEQUENCE [LARGE SCALE GENOMIC DNA]</scope>
    <source>
        <strain evidence="13 14">CBS 393.64</strain>
    </source>
</reference>
<dbReference type="Gene3D" id="3.50.50.60">
    <property type="entry name" value="FAD/NAD(P)-binding domain"/>
    <property type="match status" value="1"/>
</dbReference>
<feature type="domain" description="Zn(2)-C6 fungal-type" evidence="12">
    <location>
        <begin position="77"/>
        <end position="107"/>
    </location>
</feature>
<feature type="compositionally biased region" description="Basic and acidic residues" evidence="11">
    <location>
        <begin position="168"/>
        <end position="178"/>
    </location>
</feature>
<keyword evidence="2" id="KW-0285">Flavoprotein</keyword>
<dbReference type="GO" id="GO:0071949">
    <property type="term" value="F:FAD binding"/>
    <property type="evidence" value="ECO:0007669"/>
    <property type="project" value="InterPro"/>
</dbReference>
<dbReference type="GO" id="GO:0006351">
    <property type="term" value="P:DNA-templated transcription"/>
    <property type="evidence" value="ECO:0007669"/>
    <property type="project" value="InterPro"/>
</dbReference>
<gene>
    <name evidence="13" type="ORF">T310_4761</name>
</gene>
<dbReference type="CDD" id="cd12148">
    <property type="entry name" value="fungal_TF_MHR"/>
    <property type="match status" value="1"/>
</dbReference>
<name>A0A0F4YTP8_RASE3</name>
<dbReference type="GO" id="GO:0005634">
    <property type="term" value="C:nucleus"/>
    <property type="evidence" value="ECO:0007669"/>
    <property type="project" value="UniProtKB-SubCell"/>
</dbReference>
<dbReference type="SUPFAM" id="SSF51905">
    <property type="entry name" value="FAD/NAD(P)-binding domain"/>
    <property type="match status" value="1"/>
</dbReference>
<feature type="region of interest" description="Disordered" evidence="11">
    <location>
        <begin position="1"/>
        <end position="20"/>
    </location>
</feature>
<evidence type="ECO:0000256" key="1">
    <source>
        <dbReference type="ARBA" id="ARBA00004123"/>
    </source>
</evidence>
<dbReference type="PRINTS" id="PR00420">
    <property type="entry name" value="RNGMNOXGNASE"/>
</dbReference>
<dbReference type="SMART" id="SM00066">
    <property type="entry name" value="GAL4"/>
    <property type="match status" value="1"/>
</dbReference>
<dbReference type="InterPro" id="IPR036864">
    <property type="entry name" value="Zn2-C6_fun-type_DNA-bd_sf"/>
</dbReference>
<dbReference type="PANTHER" id="PTHR31313:SF81">
    <property type="entry name" value="TY1 ENHANCER ACTIVATOR"/>
    <property type="match status" value="1"/>
</dbReference>
<keyword evidence="10" id="KW-0539">Nucleus</keyword>
<dbReference type="Gene3D" id="4.10.240.10">
    <property type="entry name" value="Zn(2)-C6 fungal-type DNA-binding domain"/>
    <property type="match status" value="1"/>
</dbReference>
<dbReference type="PANTHER" id="PTHR31313">
    <property type="entry name" value="TY1 ENHANCER ACTIVATOR"/>
    <property type="match status" value="1"/>
</dbReference>
<feature type="region of interest" description="Disordered" evidence="11">
    <location>
        <begin position="51"/>
        <end position="71"/>
    </location>
</feature>
<keyword evidence="9" id="KW-0804">Transcription</keyword>
<dbReference type="AlphaFoldDB" id="A0A0F4YTP8"/>
<comment type="caution">
    <text evidence="13">The sequence shown here is derived from an EMBL/GenBank/DDBJ whole genome shotgun (WGS) entry which is preliminary data.</text>
</comment>
<dbReference type="PROSITE" id="PS00463">
    <property type="entry name" value="ZN2_CY6_FUNGAL_1"/>
    <property type="match status" value="1"/>
</dbReference>
<dbReference type="EMBL" id="LASV01000194">
    <property type="protein sequence ID" value="KKA21206.1"/>
    <property type="molecule type" value="Genomic_DNA"/>
</dbReference>
<evidence type="ECO:0000259" key="12">
    <source>
        <dbReference type="PROSITE" id="PS00463"/>
    </source>
</evidence>
<dbReference type="Proteomes" id="UP000053958">
    <property type="component" value="Unassembled WGS sequence"/>
</dbReference>
<dbReference type="InterPro" id="IPR002938">
    <property type="entry name" value="FAD-bd"/>
</dbReference>
<dbReference type="GeneID" id="25317108"/>
<evidence type="ECO:0000256" key="6">
    <source>
        <dbReference type="ARBA" id="ARBA00023002"/>
    </source>
</evidence>
<keyword evidence="6" id="KW-0560">Oxidoreductase</keyword>
<feature type="region of interest" description="Disordered" evidence="11">
    <location>
        <begin position="144"/>
        <end position="199"/>
    </location>
</feature>
<dbReference type="SMART" id="SM00906">
    <property type="entry name" value="Fungal_trans"/>
    <property type="match status" value="1"/>
</dbReference>
<keyword evidence="7" id="KW-0805">Transcription regulation</keyword>
<evidence type="ECO:0000256" key="3">
    <source>
        <dbReference type="ARBA" id="ARBA00022723"/>
    </source>
</evidence>
<dbReference type="InterPro" id="IPR001138">
    <property type="entry name" value="Zn2Cys6_DnaBD"/>
</dbReference>
<dbReference type="CDD" id="cd00067">
    <property type="entry name" value="GAL4"/>
    <property type="match status" value="1"/>
</dbReference>
<evidence type="ECO:0000256" key="9">
    <source>
        <dbReference type="ARBA" id="ARBA00023163"/>
    </source>
</evidence>
<accession>A0A0F4YTP8</accession>
<keyword evidence="3" id="KW-0479">Metal-binding</keyword>
<keyword evidence="5" id="KW-0862">Zinc</keyword>
<evidence type="ECO:0000256" key="11">
    <source>
        <dbReference type="SAM" id="MobiDB-lite"/>
    </source>
</evidence>
<dbReference type="InterPro" id="IPR051615">
    <property type="entry name" value="Transcr_Regulatory_Elem"/>
</dbReference>
<dbReference type="SUPFAM" id="SSF57701">
    <property type="entry name" value="Zn2/Cys6 DNA-binding domain"/>
    <property type="match status" value="1"/>
</dbReference>
<dbReference type="GO" id="GO:0000981">
    <property type="term" value="F:DNA-binding transcription factor activity, RNA polymerase II-specific"/>
    <property type="evidence" value="ECO:0007669"/>
    <property type="project" value="InterPro"/>
</dbReference>
<dbReference type="STRING" id="1408163.A0A0F4YTP8"/>
<dbReference type="SUPFAM" id="SSF54373">
    <property type="entry name" value="FAD-linked reductases, C-terminal domain"/>
    <property type="match status" value="1"/>
</dbReference>
<dbReference type="InterPro" id="IPR036188">
    <property type="entry name" value="FAD/NAD-bd_sf"/>
</dbReference>
<dbReference type="OrthoDB" id="16820at2759"/>
<keyword evidence="8" id="KW-0238">DNA-binding</keyword>
<dbReference type="GO" id="GO:0016491">
    <property type="term" value="F:oxidoreductase activity"/>
    <property type="evidence" value="ECO:0007669"/>
    <property type="project" value="UniProtKB-KW"/>
</dbReference>
<feature type="compositionally biased region" description="Low complexity" evidence="11">
    <location>
        <begin position="147"/>
        <end position="163"/>
    </location>
</feature>
<dbReference type="RefSeq" id="XP_013327818.1">
    <property type="nucleotide sequence ID" value="XM_013472364.1"/>
</dbReference>
<sequence length="1230" mass="137630">MAALKPLNPRMGRELSPDCRQSPAKLAMSLKNPNAVINRRGAKLHLAEDREVGTDKTATSTVPARRESQSAEKVSRACDNCSKSKSKCLLRPGSRVCENCRFLDVACTFLRTVKKRGPPKGYVNTLEQRLASLESIVSELRAGAPCSSSSNIEPPEEPSSSSHSNKRQAREEDVDAAKVHQKFLSRPPRPQDGTTERSTVLGYLSIDENMTMRYHGPTSGLYLITASRVFASPFWQFSNPGFWPRSKRTTFRTEDEIVSAADAVVGGILPSLAVQNKLLDAYWAYIHPYFPVIHKETFLFQLSKDRRRIPRAGRSALDQLERRIPQVLLLSMFALSARFVEHHDQQEDSDPGDTYATRAEALLAQHTKQHQLLSGPAHDGVSRDWHRRINQLDAQDLGFHRDPSVWKNTSCFRNMSSVEIQIRRLIWWGIFVLDRYISAWQGRPCGIHEEDFDTKFPDDSPQGSRDLSLSCFVQVIRLSQIQGRIHRTFYSVGSKEPDWEDLHEYERHLDEWEAQVPDFLAVRQGSRLPVVVIMMHALFWNCKILLHRPFITPNLNETRRNNSSLLAATSAAVAISNLLEHFTSSYSLSFAPPFFNYFAFTAAIMHLFNRSMYPLLFSPSALNHCVECCRKMSSIWSSAARTLHIIEGVDHEIENPMPATAAAASSSNLTTAPSGAAGASSTSSLTALAQRDHGDSDDPASYCLTSWPSPIVDPDWLSLETWRADGSEDIMASSTTGLTRAANIIIEAQQAPTYLDSLPTYLQGTNTYSIGSVLLTCATVCAESRFWINMAIEERPSGDRPRVIIVGAGLGGLACAMAMHYQGFEVVIFEKVREFMRLGDSLGLGENALKLLKRWGLYEQLIAIGNKSPDMHIRRWNDGKILATQPLMDMAGYIGHRGDYHRCFIQRVEELGMTINMGHEVVSFDEDAPSVTLKDGRTFYADLIVGADGIKSRARELVLGFSDAPKSSGYACYRAFFKGDILKDIPQCQPLLKQDCVNIWIGEDMHLVQNTLRDGEEFNWIITHKDTEDIKESWFQPGNMDDVRKLVEGWDETITSAIRVTPSCLDWKICYRAPLPTWVSKSGKIALLGDSCHPHLPTSAQGASQATESAAVLALCLKLAGRENVPLALSGEDLRNRWHNALKHLDSGEELDPDDIKIKNRWLYPYDAEEDTRARWNELSAKVKKELESGKITPLFGDEGPPRVLTVRDAYGKVKDANPTQYSLLPGLTV</sequence>
<proteinExistence type="predicted"/>
<evidence type="ECO:0000256" key="8">
    <source>
        <dbReference type="ARBA" id="ARBA00023125"/>
    </source>
</evidence>
<dbReference type="InterPro" id="IPR007219">
    <property type="entry name" value="XnlR_reg_dom"/>
</dbReference>
<protein>
    <submittedName>
        <fullName evidence="13">Nitrogen assimilation transcription factor nit-4</fullName>
    </submittedName>
</protein>
<dbReference type="Pfam" id="PF04082">
    <property type="entry name" value="Fungal_trans"/>
    <property type="match status" value="1"/>
</dbReference>
<comment type="subcellular location">
    <subcellularLocation>
        <location evidence="1">Nucleus</location>
    </subcellularLocation>
</comment>
<dbReference type="GO" id="GO:0008270">
    <property type="term" value="F:zinc ion binding"/>
    <property type="evidence" value="ECO:0007669"/>
    <property type="project" value="InterPro"/>
</dbReference>
<dbReference type="Pfam" id="PF01494">
    <property type="entry name" value="FAD_binding_3"/>
    <property type="match status" value="1"/>
</dbReference>
<organism evidence="13 14">
    <name type="scientific">Rasamsonia emersonii (strain ATCC 16479 / CBS 393.64 / IMI 116815)</name>
    <dbReference type="NCBI Taxonomy" id="1408163"/>
    <lineage>
        <taxon>Eukaryota</taxon>
        <taxon>Fungi</taxon>
        <taxon>Dikarya</taxon>
        <taxon>Ascomycota</taxon>
        <taxon>Pezizomycotina</taxon>
        <taxon>Eurotiomycetes</taxon>
        <taxon>Eurotiomycetidae</taxon>
        <taxon>Eurotiales</taxon>
        <taxon>Trichocomaceae</taxon>
        <taxon>Rasamsonia</taxon>
    </lineage>
</organism>
<dbReference type="GO" id="GO:0003677">
    <property type="term" value="F:DNA binding"/>
    <property type="evidence" value="ECO:0007669"/>
    <property type="project" value="UniProtKB-KW"/>
</dbReference>
<evidence type="ECO:0000256" key="7">
    <source>
        <dbReference type="ARBA" id="ARBA00023015"/>
    </source>
</evidence>
<evidence type="ECO:0000313" key="13">
    <source>
        <dbReference type="EMBL" id="KKA21206.1"/>
    </source>
</evidence>
<evidence type="ECO:0000256" key="4">
    <source>
        <dbReference type="ARBA" id="ARBA00022827"/>
    </source>
</evidence>
<evidence type="ECO:0000313" key="14">
    <source>
        <dbReference type="Proteomes" id="UP000053958"/>
    </source>
</evidence>
<evidence type="ECO:0000256" key="10">
    <source>
        <dbReference type="ARBA" id="ARBA00023242"/>
    </source>
</evidence>
<keyword evidence="4" id="KW-0274">FAD</keyword>
<evidence type="ECO:0000256" key="5">
    <source>
        <dbReference type="ARBA" id="ARBA00022833"/>
    </source>
</evidence>
<keyword evidence="14" id="KW-1185">Reference proteome</keyword>